<reference evidence="2" key="1">
    <citation type="journal article" date="2023" name="BMC Genomics">
        <title>Chromosome-level genome assemblies of Cutaneotrichosporon spp. (Trichosporonales, Basidiomycota) reveal imbalanced evolution between nucleotide sequences and chromosome synteny.</title>
        <authorList>
            <person name="Kobayashi Y."/>
            <person name="Kayamori A."/>
            <person name="Aoki K."/>
            <person name="Shiwa Y."/>
            <person name="Matsutani M."/>
            <person name="Fujita N."/>
            <person name="Sugita T."/>
            <person name="Iwasaki W."/>
            <person name="Tanaka N."/>
            <person name="Takashima M."/>
        </authorList>
    </citation>
    <scope>NUCLEOTIDE SEQUENCE</scope>
    <source>
        <strain evidence="2">HIS019</strain>
    </source>
</reference>
<feature type="compositionally biased region" description="Low complexity" evidence="1">
    <location>
        <begin position="174"/>
        <end position="184"/>
    </location>
</feature>
<feature type="compositionally biased region" description="Pro residues" evidence="1">
    <location>
        <begin position="493"/>
        <end position="506"/>
    </location>
</feature>
<dbReference type="PANTHER" id="PTHR28027">
    <property type="entry name" value="TRANSCRIPTIONAL REGULATOR MIT1"/>
    <property type="match status" value="1"/>
</dbReference>
<feature type="compositionally biased region" description="Low complexity" evidence="1">
    <location>
        <begin position="202"/>
        <end position="216"/>
    </location>
</feature>
<proteinExistence type="predicted"/>
<dbReference type="GO" id="GO:0003677">
    <property type="term" value="F:DNA binding"/>
    <property type="evidence" value="ECO:0007669"/>
    <property type="project" value="TreeGrafter"/>
</dbReference>
<evidence type="ECO:0000256" key="1">
    <source>
        <dbReference type="SAM" id="MobiDB-lite"/>
    </source>
</evidence>
<organism evidence="2 3">
    <name type="scientific">Cutaneotrichosporon cavernicola</name>
    <dbReference type="NCBI Taxonomy" id="279322"/>
    <lineage>
        <taxon>Eukaryota</taxon>
        <taxon>Fungi</taxon>
        <taxon>Dikarya</taxon>
        <taxon>Basidiomycota</taxon>
        <taxon>Agaricomycotina</taxon>
        <taxon>Tremellomycetes</taxon>
        <taxon>Trichosporonales</taxon>
        <taxon>Trichosporonaceae</taxon>
        <taxon>Cutaneotrichosporon</taxon>
    </lineage>
</organism>
<keyword evidence="3" id="KW-1185">Reference proteome</keyword>
<name>A0AA48L0Q7_9TREE</name>
<evidence type="ECO:0000313" key="2">
    <source>
        <dbReference type="EMBL" id="BEI90216.1"/>
    </source>
</evidence>
<gene>
    <name evidence="2" type="primary">sge1</name>
    <name evidence="2" type="ORF">CcaverHIS019_0302860</name>
</gene>
<feature type="region of interest" description="Disordered" evidence="1">
    <location>
        <begin position="157"/>
        <end position="226"/>
    </location>
</feature>
<dbReference type="GeneID" id="85494086"/>
<dbReference type="AlphaFoldDB" id="A0AA48L0Q7"/>
<dbReference type="InterPro" id="IPR018608">
    <property type="entry name" value="Gti1/Pac2"/>
</dbReference>
<feature type="compositionally biased region" description="Basic and acidic residues" evidence="1">
    <location>
        <begin position="157"/>
        <end position="173"/>
    </location>
</feature>
<sequence>MTFKLVDQPIVSISHSTAHPLPNLQPHQLAEVLPSTHSTFLPPSFLPTPPPSSSPSSSILVNRAMADDKAEDIAPPFHGFIATTYDALLVFEAARRGMIPRVTRRLNDSERSMVQSGSVFVYDEQESGIKRWTDGHSWSPSRILANFLVYRETIKPAEGKDGKDGDDVKKESGSRPGSSHGSRPATAHSTPGHASSADGYCAESSRMAMEASSGRRPPTLAHGQMRPRTAAEAGGCRLENGIVIDRHLERKLVGSLTNSYLFQPGGLVKKTMTLTINGFHQHVVSYYTLEDAVAGRLRRPSTIPEFTALDISPEYLNVANFRYPPTIEMGQDGVARYHGEQDDRPVSPARMPTAYADMYGDPYGQSAAFDGHHGQRLRAVTVPTVSTGFLPTVPSPGYSVPPGAGYYDPQPMHTMAPAPRPSGPMRPNTAQSSRRYEPYSGNPRTVGPVESGHVRRLSQPPPITDPSYYQPSEYNYQPPSTAPGAFPYYSATPAPPPSQAPMPSPMMSPGYPSSQYAGWHQPPTAMRLLPSSRSDMLHAGGDPPSSAGSIDSAPGSSGAHMVPPPSDGWAPVPSNAPPAWDSHPPQMSQPYTVTQGDGWQAGLA</sequence>
<feature type="region of interest" description="Disordered" evidence="1">
    <location>
        <begin position="402"/>
        <end position="604"/>
    </location>
</feature>
<dbReference type="EMBL" id="AP028214">
    <property type="protein sequence ID" value="BEI90216.1"/>
    <property type="molecule type" value="Genomic_DNA"/>
</dbReference>
<feature type="compositionally biased region" description="Polar residues" evidence="1">
    <location>
        <begin position="585"/>
        <end position="597"/>
    </location>
</feature>
<feature type="compositionally biased region" description="Polar residues" evidence="1">
    <location>
        <begin position="467"/>
        <end position="479"/>
    </location>
</feature>
<dbReference type="PANTHER" id="PTHR28027:SF2">
    <property type="entry name" value="TRANSCRIPTIONAL REGULATOR MIT1"/>
    <property type="match status" value="1"/>
</dbReference>
<accession>A0AA48L0Q7</accession>
<evidence type="ECO:0008006" key="4">
    <source>
        <dbReference type="Google" id="ProtNLM"/>
    </source>
</evidence>
<dbReference type="Proteomes" id="UP001233271">
    <property type="component" value="Chromosome 3"/>
</dbReference>
<dbReference type="Pfam" id="PF09729">
    <property type="entry name" value="Gti1_Pac2"/>
    <property type="match status" value="1"/>
</dbReference>
<dbReference type="KEGG" id="ccac:CcaHIS019_0302860"/>
<evidence type="ECO:0000313" key="3">
    <source>
        <dbReference type="Proteomes" id="UP001233271"/>
    </source>
</evidence>
<protein>
    <recommendedName>
        <fullName evidence="4">Gti1/Pac2 family-domain-containing protein</fullName>
    </recommendedName>
</protein>
<dbReference type="RefSeq" id="XP_060455481.1">
    <property type="nucleotide sequence ID" value="XM_060598715.1"/>
</dbReference>